<dbReference type="Proteomes" id="UP000037393">
    <property type="component" value="Unassembled WGS sequence"/>
</dbReference>
<protein>
    <submittedName>
        <fullName evidence="1">Uncharacterized protein</fullName>
    </submittedName>
</protein>
<dbReference type="OrthoDB" id="6610071at2"/>
<keyword evidence="2" id="KW-1185">Reference proteome</keyword>
<organism evidence="1 2">
    <name type="scientific">Trabulsiella odontotermitis</name>
    <dbReference type="NCBI Taxonomy" id="379893"/>
    <lineage>
        <taxon>Bacteria</taxon>
        <taxon>Pseudomonadati</taxon>
        <taxon>Pseudomonadota</taxon>
        <taxon>Gammaproteobacteria</taxon>
        <taxon>Enterobacterales</taxon>
        <taxon>Enterobacteriaceae</taxon>
        <taxon>Trabulsiella</taxon>
    </lineage>
</organism>
<dbReference type="AlphaFoldDB" id="A0A0L0H462"/>
<name>A0A0L0H462_9ENTR</name>
<sequence length="70" mass="8013">MTKRDQYNFILYVLLPAIEQEGLTIKTRRDGELTLSADDQTVNRFVSDMRHRITSALQRQSVPSSPYGAI</sequence>
<dbReference type="EMBL" id="JNGI01000007">
    <property type="protein sequence ID" value="KNC95759.1"/>
    <property type="molecule type" value="Genomic_DNA"/>
</dbReference>
<dbReference type="PATRIC" id="fig|379893.4.peg.4430"/>
<evidence type="ECO:0000313" key="2">
    <source>
        <dbReference type="Proteomes" id="UP000037393"/>
    </source>
</evidence>
<proteinExistence type="predicted"/>
<dbReference type="RefSeq" id="WP_049855583.1">
    <property type="nucleotide sequence ID" value="NZ_JNGI01000007.1"/>
</dbReference>
<accession>A0A0L0H462</accession>
<evidence type="ECO:0000313" key="1">
    <source>
        <dbReference type="EMBL" id="KNC95759.1"/>
    </source>
</evidence>
<reference evidence="1 2" key="1">
    <citation type="journal article" date="2015" name="Appl. Environ. Microbiol.">
        <title>The Enterobacterium Trabulsiella odontotermitis Presents Novel Adaptations Related to Its Association with Fungus-Growing Termites.</title>
        <authorList>
            <person name="Sapountzis P."/>
            <person name="Gruntjes T."/>
            <person name="Otani S."/>
            <person name="Estevez J."/>
            <person name="da Costa R.R."/>
            <person name="Plunkett G.3rd."/>
            <person name="Perna N.T."/>
            <person name="Poulsen M."/>
        </authorList>
    </citation>
    <scope>NUCLEOTIDE SEQUENCE [LARGE SCALE GENOMIC DNA]</scope>
    <source>
        <strain evidence="1 2">12</strain>
    </source>
</reference>
<gene>
    <name evidence="1" type="ORF">GM31_21865</name>
</gene>
<comment type="caution">
    <text evidence="1">The sequence shown here is derived from an EMBL/GenBank/DDBJ whole genome shotgun (WGS) entry which is preliminary data.</text>
</comment>